<evidence type="ECO:0000256" key="1">
    <source>
        <dbReference type="SAM" id="Phobius"/>
    </source>
</evidence>
<dbReference type="Proteomes" id="UP000315017">
    <property type="component" value="Chromosome"/>
</dbReference>
<organism evidence="2 3">
    <name type="scientific">Anatilimnocola aggregata</name>
    <dbReference type="NCBI Taxonomy" id="2528021"/>
    <lineage>
        <taxon>Bacteria</taxon>
        <taxon>Pseudomonadati</taxon>
        <taxon>Planctomycetota</taxon>
        <taxon>Planctomycetia</taxon>
        <taxon>Pirellulales</taxon>
        <taxon>Pirellulaceae</taxon>
        <taxon>Anatilimnocola</taxon>
    </lineage>
</organism>
<keyword evidence="3" id="KW-1185">Reference proteome</keyword>
<dbReference type="PANTHER" id="PTHR38482">
    <property type="entry name" value="DMT FAMILY PROTEIN"/>
    <property type="match status" value="1"/>
</dbReference>
<dbReference type="AlphaFoldDB" id="A0A517YNW5"/>
<feature type="transmembrane region" description="Helical" evidence="1">
    <location>
        <begin position="12"/>
        <end position="31"/>
    </location>
</feature>
<proteinExistence type="predicted"/>
<feature type="transmembrane region" description="Helical" evidence="1">
    <location>
        <begin position="43"/>
        <end position="60"/>
    </location>
</feature>
<dbReference type="RefSeq" id="WP_145099876.1">
    <property type="nucleotide sequence ID" value="NZ_CP036274.1"/>
</dbReference>
<dbReference type="PANTHER" id="PTHR38482:SF1">
    <property type="entry name" value="DMT FAMILY PROTEIN"/>
    <property type="match status" value="1"/>
</dbReference>
<dbReference type="OrthoDB" id="9805206at2"/>
<gene>
    <name evidence="2" type="ORF">ETAA8_70800</name>
</gene>
<dbReference type="EMBL" id="CP036274">
    <property type="protein sequence ID" value="QDU31918.1"/>
    <property type="molecule type" value="Genomic_DNA"/>
</dbReference>
<keyword evidence="1" id="KW-1133">Transmembrane helix</keyword>
<accession>A0A517YNW5</accession>
<keyword evidence="1" id="KW-0812">Transmembrane</keyword>
<dbReference type="KEGG" id="aagg:ETAA8_70800"/>
<reference evidence="2 3" key="1">
    <citation type="submission" date="2019-02" db="EMBL/GenBank/DDBJ databases">
        <title>Deep-cultivation of Planctomycetes and their phenomic and genomic characterization uncovers novel biology.</title>
        <authorList>
            <person name="Wiegand S."/>
            <person name="Jogler M."/>
            <person name="Boedeker C."/>
            <person name="Pinto D."/>
            <person name="Vollmers J."/>
            <person name="Rivas-Marin E."/>
            <person name="Kohn T."/>
            <person name="Peeters S.H."/>
            <person name="Heuer A."/>
            <person name="Rast P."/>
            <person name="Oberbeckmann S."/>
            <person name="Bunk B."/>
            <person name="Jeske O."/>
            <person name="Meyerdierks A."/>
            <person name="Storesund J.E."/>
            <person name="Kallscheuer N."/>
            <person name="Luecker S."/>
            <person name="Lage O.M."/>
            <person name="Pohl T."/>
            <person name="Merkel B.J."/>
            <person name="Hornburger P."/>
            <person name="Mueller R.-W."/>
            <person name="Bruemmer F."/>
            <person name="Labrenz M."/>
            <person name="Spormann A.M."/>
            <person name="Op den Camp H."/>
            <person name="Overmann J."/>
            <person name="Amann R."/>
            <person name="Jetten M.S.M."/>
            <person name="Mascher T."/>
            <person name="Medema M.H."/>
            <person name="Devos D.P."/>
            <person name="Kaster A.-K."/>
            <person name="Ovreas L."/>
            <person name="Rohde M."/>
            <person name="Galperin M.Y."/>
            <person name="Jogler C."/>
        </authorList>
    </citation>
    <scope>NUCLEOTIDE SEQUENCE [LARGE SCALE GENOMIC DNA]</scope>
    <source>
        <strain evidence="2 3">ETA_A8</strain>
    </source>
</reference>
<evidence type="ECO:0008006" key="4">
    <source>
        <dbReference type="Google" id="ProtNLM"/>
    </source>
</evidence>
<protein>
    <recommendedName>
        <fullName evidence="4">DMT family protein</fullName>
    </recommendedName>
</protein>
<feature type="transmembrane region" description="Helical" evidence="1">
    <location>
        <begin position="80"/>
        <end position="98"/>
    </location>
</feature>
<dbReference type="InterPro" id="IPR007437">
    <property type="entry name" value="DUF486"/>
</dbReference>
<dbReference type="PIRSF" id="PIRSF021239">
    <property type="entry name" value="UCP021239"/>
    <property type="match status" value="1"/>
</dbReference>
<keyword evidence="1" id="KW-0472">Membrane</keyword>
<evidence type="ECO:0000313" key="3">
    <source>
        <dbReference type="Proteomes" id="UP000315017"/>
    </source>
</evidence>
<dbReference type="Pfam" id="PF04342">
    <property type="entry name" value="DMT_6"/>
    <property type="match status" value="1"/>
</dbReference>
<feature type="transmembrane region" description="Helical" evidence="1">
    <location>
        <begin position="104"/>
        <end position="121"/>
    </location>
</feature>
<name>A0A517YNW5_9BACT</name>
<evidence type="ECO:0000313" key="2">
    <source>
        <dbReference type="EMBL" id="QDU31918.1"/>
    </source>
</evidence>
<sequence>MDAGKTQTWSLTWSIALLVASNFFMLSAWYLHLKWDFLKSKTLVVIILISWGIALFEYILQVPGNRYGHAAGMNFGQLKILQEIITLGVFVPVSFWMLGEPLKWNYLAAAGCMVAAAYFVFSTGFSQVK</sequence>